<dbReference type="AlphaFoldDB" id="A0A1I7TNN3"/>
<sequence length="108" mass="12931">MWKVITKMVNEKFEGLEALQVAQVKKSYSNYKRRHPDIVIIKQSADDVVIENKMKTGEFVEKKDEINVDDDLIFKRIEDNIHPSFLKYLWKMDQFIANHLFVHNEITY</sequence>
<organism evidence="1 2">
    <name type="scientific">Caenorhabditis tropicalis</name>
    <dbReference type="NCBI Taxonomy" id="1561998"/>
    <lineage>
        <taxon>Eukaryota</taxon>
        <taxon>Metazoa</taxon>
        <taxon>Ecdysozoa</taxon>
        <taxon>Nematoda</taxon>
        <taxon>Chromadorea</taxon>
        <taxon>Rhabditida</taxon>
        <taxon>Rhabditina</taxon>
        <taxon>Rhabditomorpha</taxon>
        <taxon>Rhabditoidea</taxon>
        <taxon>Rhabditidae</taxon>
        <taxon>Peloderinae</taxon>
        <taxon>Caenorhabditis</taxon>
    </lineage>
</organism>
<proteinExistence type="predicted"/>
<reference evidence="2" key="1">
    <citation type="submission" date="2016-11" db="UniProtKB">
        <authorList>
            <consortium name="WormBaseParasite"/>
        </authorList>
    </citation>
    <scope>IDENTIFICATION</scope>
</reference>
<dbReference type="WBParaSite" id="Csp11.Scaffold629.g10241.t1">
    <property type="protein sequence ID" value="Csp11.Scaffold629.g10241.t1"/>
    <property type="gene ID" value="Csp11.Scaffold629.g10241"/>
</dbReference>
<evidence type="ECO:0000313" key="1">
    <source>
        <dbReference type="Proteomes" id="UP000095282"/>
    </source>
</evidence>
<accession>A0A1I7TNN3</accession>
<protein>
    <submittedName>
        <fullName evidence="2">MmcB family DNA repair protein</fullName>
    </submittedName>
</protein>
<evidence type="ECO:0000313" key="2">
    <source>
        <dbReference type="WBParaSite" id="Csp11.Scaffold629.g10241.t1"/>
    </source>
</evidence>
<name>A0A1I7TNN3_9PELO</name>
<keyword evidence="1" id="KW-1185">Reference proteome</keyword>
<dbReference type="Proteomes" id="UP000095282">
    <property type="component" value="Unplaced"/>
</dbReference>